<dbReference type="EMBL" id="LC779065">
    <property type="protein sequence ID" value="BES79937.1"/>
    <property type="molecule type" value="Genomic_DNA"/>
</dbReference>
<keyword evidence="2" id="KW-1185">Reference proteome</keyword>
<protein>
    <submittedName>
        <fullName evidence="1">Uncharacterized protein</fullName>
    </submittedName>
</protein>
<reference evidence="1 2" key="1">
    <citation type="submission" date="2023-09" db="EMBL/GenBank/DDBJ databases">
        <title>Analysis of phage genome (vB_Yru_GN1) of the bacterium (Yersinia ruckeri).</title>
        <authorList>
            <person name="Ganjoor M.S."/>
            <person name="Bouzari M."/>
            <person name="Soleimani-Delfan A."/>
        </authorList>
    </citation>
    <scope>NUCLEOTIDE SEQUENCE [LARGE SCALE GENOMIC DNA]</scope>
    <source>
        <strain evidence="2">vB_Yru_GN1</strain>
    </source>
</reference>
<sequence length="88" mass="9783">MVESDKVEVKTSEIIKSKIKVGSEVNTTTGHKATILALDAKVGRNNDIVALINVNDELDFLEWYKSEDYDEKAGILVTPASEYNLIIK</sequence>
<dbReference type="Proteomes" id="UP001304813">
    <property type="component" value="Segment"/>
</dbReference>
<evidence type="ECO:0000313" key="1">
    <source>
        <dbReference type="EMBL" id="BES79937.1"/>
    </source>
</evidence>
<accession>A0AA86IWZ2</accession>
<evidence type="ECO:0000313" key="2">
    <source>
        <dbReference type="Proteomes" id="UP001304813"/>
    </source>
</evidence>
<organism evidence="1 2">
    <name type="scientific">Yersinia phage vB_Yru_GN1</name>
    <dbReference type="NCBI Taxonomy" id="3074381"/>
    <lineage>
        <taxon>Viruses</taxon>
        <taxon>Duplodnaviria</taxon>
        <taxon>Heunggongvirae</taxon>
        <taxon>Uroviricota</taxon>
        <taxon>Caudoviricetes</taxon>
        <taxon>Caudoviricetes incertae sedis</taxon>
        <taxon>Sepahanvirus</taxon>
        <taxon>Sepahanvirus vB-Yru-GN1</taxon>
    </lineage>
</organism>
<proteinExistence type="predicted"/>
<name>A0AA86IWZ2_9CAUD</name>